<dbReference type="PIRSF" id="PIRSF016379">
    <property type="entry name" value="ENT"/>
    <property type="match status" value="1"/>
</dbReference>
<dbReference type="EMBL" id="CAJVCH010244454">
    <property type="protein sequence ID" value="CAG7733169.1"/>
    <property type="molecule type" value="Genomic_DNA"/>
</dbReference>
<dbReference type="PANTHER" id="PTHR10332:SF80">
    <property type="entry name" value="EQUILIBRATIVE NUCLEOSIDE TRANSPORTER 2, ISOFORM A"/>
    <property type="match status" value="1"/>
</dbReference>
<feature type="transmembrane region" description="Helical" evidence="8">
    <location>
        <begin position="422"/>
        <end position="445"/>
    </location>
</feature>
<dbReference type="Pfam" id="PF01733">
    <property type="entry name" value="Nucleoside_tran"/>
    <property type="match status" value="1"/>
</dbReference>
<gene>
    <name evidence="9" type="ORF">AFUS01_LOCUS21631</name>
</gene>
<comment type="similarity">
    <text evidence="2">Belongs to the SLC29A/ENT transporter (TC 2.A.57) family.</text>
</comment>
<evidence type="ECO:0000313" key="10">
    <source>
        <dbReference type="Proteomes" id="UP000708208"/>
    </source>
</evidence>
<dbReference type="AlphaFoldDB" id="A0A8J2K7L6"/>
<comment type="caution">
    <text evidence="9">The sequence shown here is derived from an EMBL/GenBank/DDBJ whole genome shotgun (WGS) entry which is preliminary data.</text>
</comment>
<feature type="transmembrane region" description="Helical" evidence="8">
    <location>
        <begin position="385"/>
        <end position="402"/>
    </location>
</feature>
<dbReference type="PANTHER" id="PTHR10332">
    <property type="entry name" value="EQUILIBRATIVE NUCLEOSIDE TRANSPORTER"/>
    <property type="match status" value="1"/>
</dbReference>
<feature type="transmembrane region" description="Helical" evidence="8">
    <location>
        <begin position="186"/>
        <end position="208"/>
    </location>
</feature>
<proteinExistence type="inferred from homology"/>
<feature type="transmembrane region" description="Helical" evidence="8">
    <location>
        <begin position="220"/>
        <end position="246"/>
    </location>
</feature>
<feature type="transmembrane region" description="Helical" evidence="8">
    <location>
        <begin position="457"/>
        <end position="480"/>
    </location>
</feature>
<accession>A0A8J2K7L6</accession>
<dbReference type="GO" id="GO:0005886">
    <property type="term" value="C:plasma membrane"/>
    <property type="evidence" value="ECO:0007669"/>
    <property type="project" value="TreeGrafter"/>
</dbReference>
<feature type="region of interest" description="Disordered" evidence="7">
    <location>
        <begin position="14"/>
        <end position="34"/>
    </location>
</feature>
<dbReference type="Proteomes" id="UP000708208">
    <property type="component" value="Unassembled WGS sequence"/>
</dbReference>
<sequence length="488" mass="54456">MVVKNEFELISNMNGTEESGRLDGEGEKQPFLGGSSSSALPTVGPVRLTPGWEDSIPNRGDDIHFRNSATNLAQPPVDRFKLVFLIMVIHGIGTLMPWNMFITAKSYFVDYKLHKNYTGVESTYANNFLPVIGFAAQIPNVLFNWLNIFVSIGGNLKTRIIWSIVIEVFLFIGTIILAMVDTRDFPGVFYSLTVFTVVVMNMAGGIYQNSVYGIAAKLDYTGAVVLGNNISGTFAAIISIISIAMAPEKRTAAIYYFITALFVLLVCFDTYFALPLNKFYRYHELQSSKEQESKRQIGARSGVTQKASYFSILKKCFPQCVNVFLVFFVTLSVFPTVISDIGMSDPNFIITEKYFTQVTCFLTFNLFAMIGNVFPSLFQWPSARFLWIPVVLRFLFVPFFLFCQYKPLSPTRTLPIYIANDWVYWGGSVLLGLTSGYYSSLAMIYCPRTVESENAPVAGMFGAAFLITGIFAGITFSSVMKDIVSIVV</sequence>
<name>A0A8J2K7L6_9HEXA</name>
<evidence type="ECO:0000256" key="6">
    <source>
        <dbReference type="ARBA" id="ARBA00023136"/>
    </source>
</evidence>
<keyword evidence="10" id="KW-1185">Reference proteome</keyword>
<dbReference type="OrthoDB" id="1856718at2759"/>
<feature type="compositionally biased region" description="Basic and acidic residues" evidence="7">
    <location>
        <begin position="18"/>
        <end position="28"/>
    </location>
</feature>
<keyword evidence="5 8" id="KW-1133">Transmembrane helix</keyword>
<organism evidence="9 10">
    <name type="scientific">Allacma fusca</name>
    <dbReference type="NCBI Taxonomy" id="39272"/>
    <lineage>
        <taxon>Eukaryota</taxon>
        <taxon>Metazoa</taxon>
        <taxon>Ecdysozoa</taxon>
        <taxon>Arthropoda</taxon>
        <taxon>Hexapoda</taxon>
        <taxon>Collembola</taxon>
        <taxon>Symphypleona</taxon>
        <taxon>Sminthuridae</taxon>
        <taxon>Allacma</taxon>
    </lineage>
</organism>
<dbReference type="InterPro" id="IPR002259">
    <property type="entry name" value="Eqnu_transpt"/>
</dbReference>
<reference evidence="9" key="1">
    <citation type="submission" date="2021-06" db="EMBL/GenBank/DDBJ databases">
        <authorList>
            <person name="Hodson N. C."/>
            <person name="Mongue J. A."/>
            <person name="Jaron S. K."/>
        </authorList>
    </citation>
    <scope>NUCLEOTIDE SEQUENCE</scope>
</reference>
<evidence type="ECO:0000313" key="9">
    <source>
        <dbReference type="EMBL" id="CAG7733169.1"/>
    </source>
</evidence>
<evidence type="ECO:0000256" key="3">
    <source>
        <dbReference type="ARBA" id="ARBA00022448"/>
    </source>
</evidence>
<keyword evidence="6 8" id="KW-0472">Membrane</keyword>
<evidence type="ECO:0000256" key="2">
    <source>
        <dbReference type="ARBA" id="ARBA00007965"/>
    </source>
</evidence>
<evidence type="ECO:0000256" key="1">
    <source>
        <dbReference type="ARBA" id="ARBA00004141"/>
    </source>
</evidence>
<feature type="transmembrane region" description="Helical" evidence="8">
    <location>
        <begin position="316"/>
        <end position="334"/>
    </location>
</feature>
<keyword evidence="4 8" id="KW-0812">Transmembrane</keyword>
<feature type="transmembrane region" description="Helical" evidence="8">
    <location>
        <begin position="354"/>
        <end position="378"/>
    </location>
</feature>
<comment type="subcellular location">
    <subcellularLocation>
        <location evidence="1">Membrane</location>
        <topology evidence="1">Multi-pass membrane protein</topology>
    </subcellularLocation>
</comment>
<evidence type="ECO:0000256" key="8">
    <source>
        <dbReference type="SAM" id="Phobius"/>
    </source>
</evidence>
<evidence type="ECO:0000256" key="4">
    <source>
        <dbReference type="ARBA" id="ARBA00022692"/>
    </source>
</evidence>
<keyword evidence="3" id="KW-0813">Transport</keyword>
<evidence type="ECO:0000256" key="5">
    <source>
        <dbReference type="ARBA" id="ARBA00022989"/>
    </source>
</evidence>
<feature type="transmembrane region" description="Helical" evidence="8">
    <location>
        <begin position="82"/>
        <end position="108"/>
    </location>
</feature>
<dbReference type="GO" id="GO:0005337">
    <property type="term" value="F:nucleoside transmembrane transporter activity"/>
    <property type="evidence" value="ECO:0007669"/>
    <property type="project" value="InterPro"/>
</dbReference>
<evidence type="ECO:0000256" key="7">
    <source>
        <dbReference type="SAM" id="MobiDB-lite"/>
    </source>
</evidence>
<protein>
    <recommendedName>
        <fullName evidence="11">Equilibrative nucleoside transporter 1</fullName>
    </recommendedName>
</protein>
<feature type="transmembrane region" description="Helical" evidence="8">
    <location>
        <begin position="160"/>
        <end position="180"/>
    </location>
</feature>
<feature type="transmembrane region" description="Helical" evidence="8">
    <location>
        <begin position="128"/>
        <end position="148"/>
    </location>
</feature>
<evidence type="ECO:0008006" key="11">
    <source>
        <dbReference type="Google" id="ProtNLM"/>
    </source>
</evidence>
<feature type="transmembrane region" description="Helical" evidence="8">
    <location>
        <begin position="252"/>
        <end position="274"/>
    </location>
</feature>